<gene>
    <name evidence="1" type="ORF">CNE99_08975</name>
</gene>
<evidence type="ECO:0000313" key="2">
    <source>
        <dbReference type="Proteomes" id="UP000219327"/>
    </source>
</evidence>
<dbReference type="Proteomes" id="UP000219327">
    <property type="component" value="Unassembled WGS sequence"/>
</dbReference>
<dbReference type="AlphaFoldDB" id="A0A2A5WKN5"/>
<name>A0A2A5WKN5_9GAMM</name>
<sequence>MTKVDGIEIHEVCTCAVSEVQAAILQLVLNLPANDAGYRDGGCVDAIVTPFDDVGGSNVCADTGKYEPMVAHVCARPSENAITDMQSTIAMIGQYRRLLARPWTPAELPA</sequence>
<dbReference type="EMBL" id="NTKD01000058">
    <property type="protein sequence ID" value="PDH36838.1"/>
    <property type="molecule type" value="Genomic_DNA"/>
</dbReference>
<proteinExistence type="predicted"/>
<accession>A0A2A5WKN5</accession>
<protein>
    <submittedName>
        <fullName evidence="1">Uncharacterized protein</fullName>
    </submittedName>
</protein>
<organism evidence="1 2">
    <name type="scientific">OM182 bacterium MED-G24</name>
    <dbReference type="NCBI Taxonomy" id="1986255"/>
    <lineage>
        <taxon>Bacteria</taxon>
        <taxon>Pseudomonadati</taxon>
        <taxon>Pseudomonadota</taxon>
        <taxon>Gammaproteobacteria</taxon>
        <taxon>OMG group</taxon>
        <taxon>OM182 clade</taxon>
    </lineage>
</organism>
<evidence type="ECO:0000313" key="1">
    <source>
        <dbReference type="EMBL" id="PDH36838.1"/>
    </source>
</evidence>
<comment type="caution">
    <text evidence="1">The sequence shown here is derived from an EMBL/GenBank/DDBJ whole genome shotgun (WGS) entry which is preliminary data.</text>
</comment>
<reference evidence="1 2" key="1">
    <citation type="submission" date="2017-08" db="EMBL/GenBank/DDBJ databases">
        <title>Fine stratification of microbial communities through a metagenomic profile of the photic zone.</title>
        <authorList>
            <person name="Haro-Moreno J.M."/>
            <person name="Lopez-Perez M."/>
            <person name="De La Torre J."/>
            <person name="Picazo A."/>
            <person name="Camacho A."/>
            <person name="Rodriguez-Valera F."/>
        </authorList>
    </citation>
    <scope>NUCLEOTIDE SEQUENCE [LARGE SCALE GENOMIC DNA]</scope>
    <source>
        <strain evidence="1">MED-G24</strain>
    </source>
</reference>